<dbReference type="Pfam" id="PF02321">
    <property type="entry name" value="OEP"/>
    <property type="match status" value="2"/>
</dbReference>
<accession>A0ABX7NXA0</accession>
<dbReference type="InterPro" id="IPR003423">
    <property type="entry name" value="OMP_efflux"/>
</dbReference>
<organism evidence="9 10">
    <name type="scientific">Pyxidicoccus parkwayensis</name>
    <dbReference type="NCBI Taxonomy" id="2813578"/>
    <lineage>
        <taxon>Bacteria</taxon>
        <taxon>Pseudomonadati</taxon>
        <taxon>Myxococcota</taxon>
        <taxon>Myxococcia</taxon>
        <taxon>Myxococcales</taxon>
        <taxon>Cystobacterineae</taxon>
        <taxon>Myxococcaceae</taxon>
        <taxon>Pyxidicoccus</taxon>
    </lineage>
</organism>
<keyword evidence="4" id="KW-1134">Transmembrane beta strand</keyword>
<dbReference type="PIRSF" id="PIRSF001892">
    <property type="entry name" value="CyaE"/>
    <property type="match status" value="1"/>
</dbReference>
<evidence type="ECO:0000256" key="1">
    <source>
        <dbReference type="ARBA" id="ARBA00004442"/>
    </source>
</evidence>
<evidence type="ECO:0000256" key="4">
    <source>
        <dbReference type="ARBA" id="ARBA00022452"/>
    </source>
</evidence>
<keyword evidence="6" id="KW-0472">Membrane</keyword>
<evidence type="ECO:0000256" key="5">
    <source>
        <dbReference type="ARBA" id="ARBA00022692"/>
    </source>
</evidence>
<reference evidence="9 10" key="1">
    <citation type="submission" date="2021-02" db="EMBL/GenBank/DDBJ databases">
        <title>De Novo genome assembly of isolated myxobacteria.</title>
        <authorList>
            <person name="Stevens D.C."/>
        </authorList>
    </citation>
    <scope>NUCLEOTIDE SEQUENCE [LARGE SCALE GENOMIC DNA]</scope>
    <source>
        <strain evidence="10">SCPEA02</strain>
    </source>
</reference>
<keyword evidence="3" id="KW-0813">Transport</keyword>
<evidence type="ECO:0000313" key="10">
    <source>
        <dbReference type="Proteomes" id="UP000662747"/>
    </source>
</evidence>
<evidence type="ECO:0000256" key="7">
    <source>
        <dbReference type="ARBA" id="ARBA00023237"/>
    </source>
</evidence>
<dbReference type="InterPro" id="IPR051906">
    <property type="entry name" value="TolC-like"/>
</dbReference>
<comment type="subcellular location">
    <subcellularLocation>
        <location evidence="1">Cell outer membrane</location>
    </subcellularLocation>
</comment>
<evidence type="ECO:0000313" key="9">
    <source>
        <dbReference type="EMBL" id="QSQ23537.1"/>
    </source>
</evidence>
<dbReference type="RefSeq" id="WP_206725109.1">
    <property type="nucleotide sequence ID" value="NZ_CP071090.1"/>
</dbReference>
<dbReference type="EMBL" id="CP071090">
    <property type="protein sequence ID" value="QSQ23537.1"/>
    <property type="molecule type" value="Genomic_DNA"/>
</dbReference>
<dbReference type="InterPro" id="IPR028351">
    <property type="entry name" value="CyaE"/>
</dbReference>
<evidence type="ECO:0000256" key="3">
    <source>
        <dbReference type="ARBA" id="ARBA00022448"/>
    </source>
</evidence>
<evidence type="ECO:0000256" key="8">
    <source>
        <dbReference type="SAM" id="SignalP"/>
    </source>
</evidence>
<name>A0ABX7NXA0_9BACT</name>
<sequence>MQSHLGGRGARTPRRPAFARKGRCAGRAVALAVVVLLHTADVTAATPPQPRVITLDAALDAAKKLQPQLRQARAATEGARAAAAEARAPLLPQAMLSLTYERTTANFFSRPGTLPPGTTGAGTRAAGSWKTFNYFNGGATLNQLLWDFGQTTGRYRAAKVQTEAQVESERAVTRQVTLSVRSAYFTASTNKALVGVAEETLRNLESHLTQTQAFVSVGTAPEIDLAQARADVANGQAMLVSARNNYLLAKAQLNQAVGWTAGLDYEVADTPAAPVEGEDAPLEQLETEALQARPELAALQRQVEAQRLTVGALKGAFGPTLAGSVSATSGGTTLSALGWNVAAGLSLDWPIFQGGLTRAQVRQAEATEAQLSAELDTQRLQVRAELEQARLGVHAARASLDAQHDAVISARERLRLAQGRYETGVGSGVELGDAQVALTSAEAQWVQAAGQLATARAQLLHALGRW</sequence>
<dbReference type="SUPFAM" id="SSF56954">
    <property type="entry name" value="Outer membrane efflux proteins (OEP)"/>
    <property type="match status" value="1"/>
</dbReference>
<keyword evidence="7" id="KW-0998">Cell outer membrane</keyword>
<evidence type="ECO:0000256" key="2">
    <source>
        <dbReference type="ARBA" id="ARBA00007613"/>
    </source>
</evidence>
<keyword evidence="8" id="KW-0732">Signal</keyword>
<dbReference type="PANTHER" id="PTHR30026:SF21">
    <property type="entry name" value="SLR1270 PROTEIN"/>
    <property type="match status" value="1"/>
</dbReference>
<feature type="chain" id="PRO_5046523437" evidence="8">
    <location>
        <begin position="45"/>
        <end position="466"/>
    </location>
</feature>
<proteinExistence type="inferred from homology"/>
<dbReference type="PANTHER" id="PTHR30026">
    <property type="entry name" value="OUTER MEMBRANE PROTEIN TOLC"/>
    <property type="match status" value="1"/>
</dbReference>
<dbReference type="Gene3D" id="1.20.1600.10">
    <property type="entry name" value="Outer membrane efflux proteins (OEP)"/>
    <property type="match status" value="1"/>
</dbReference>
<evidence type="ECO:0000256" key="6">
    <source>
        <dbReference type="ARBA" id="ARBA00023136"/>
    </source>
</evidence>
<gene>
    <name evidence="9" type="ORF">JY651_00695</name>
</gene>
<protein>
    <submittedName>
        <fullName evidence="9">TolC family protein</fullName>
    </submittedName>
</protein>
<keyword evidence="10" id="KW-1185">Reference proteome</keyword>
<keyword evidence="5" id="KW-0812">Transmembrane</keyword>
<comment type="similarity">
    <text evidence="2">Belongs to the outer membrane factor (OMF) (TC 1.B.17) family.</text>
</comment>
<feature type="signal peptide" evidence="8">
    <location>
        <begin position="1"/>
        <end position="44"/>
    </location>
</feature>
<dbReference type="Proteomes" id="UP000662747">
    <property type="component" value="Chromosome"/>
</dbReference>